<sequence length="64" mass="7267">MNDGTKDGGVVYQCIMAKGLWAPPDEQQSGDIDWRYPTGRCFPQRLTDEPLAVEGIFPKILERR</sequence>
<gene>
    <name evidence="1" type="ORF">ACFSQT_02125</name>
</gene>
<dbReference type="RefSeq" id="WP_379016892.1">
    <property type="nucleotide sequence ID" value="NZ_JBHUGY010000003.1"/>
</dbReference>
<dbReference type="Proteomes" id="UP001597349">
    <property type="component" value="Unassembled WGS sequence"/>
</dbReference>
<evidence type="ECO:0000313" key="2">
    <source>
        <dbReference type="Proteomes" id="UP001597349"/>
    </source>
</evidence>
<reference evidence="2" key="1">
    <citation type="journal article" date="2019" name="Int. J. Syst. Evol. Microbiol.">
        <title>The Global Catalogue of Microorganisms (GCM) 10K type strain sequencing project: providing services to taxonomists for standard genome sequencing and annotation.</title>
        <authorList>
            <consortium name="The Broad Institute Genomics Platform"/>
            <consortium name="The Broad Institute Genome Sequencing Center for Infectious Disease"/>
            <person name="Wu L."/>
            <person name="Ma J."/>
        </authorList>
    </citation>
    <scope>NUCLEOTIDE SEQUENCE [LARGE SCALE GENOMIC DNA]</scope>
    <source>
        <strain evidence="2">CGMCC 1.16226</strain>
    </source>
</reference>
<organism evidence="1 2">
    <name type="scientific">Mesorhizobium calcicola</name>
    <dbReference type="NCBI Taxonomy" id="1300310"/>
    <lineage>
        <taxon>Bacteria</taxon>
        <taxon>Pseudomonadati</taxon>
        <taxon>Pseudomonadota</taxon>
        <taxon>Alphaproteobacteria</taxon>
        <taxon>Hyphomicrobiales</taxon>
        <taxon>Phyllobacteriaceae</taxon>
        <taxon>Mesorhizobium</taxon>
    </lineage>
</organism>
<dbReference type="EMBL" id="JBHUGY010000003">
    <property type="protein sequence ID" value="MFD2051990.1"/>
    <property type="molecule type" value="Genomic_DNA"/>
</dbReference>
<keyword evidence="2" id="KW-1185">Reference proteome</keyword>
<comment type="caution">
    <text evidence="1">The sequence shown here is derived from an EMBL/GenBank/DDBJ whole genome shotgun (WGS) entry which is preliminary data.</text>
</comment>
<evidence type="ECO:0000313" key="1">
    <source>
        <dbReference type="EMBL" id="MFD2051990.1"/>
    </source>
</evidence>
<proteinExistence type="predicted"/>
<protein>
    <submittedName>
        <fullName evidence="1">Uncharacterized protein</fullName>
    </submittedName>
</protein>
<name>A0ABW4W8C8_9HYPH</name>
<accession>A0ABW4W8C8</accession>